<dbReference type="AlphaFoldDB" id="A0A0E9QJH6"/>
<accession>A0A0E9QJH6</accession>
<organism evidence="1">
    <name type="scientific">Anguilla anguilla</name>
    <name type="common">European freshwater eel</name>
    <name type="synonym">Muraena anguilla</name>
    <dbReference type="NCBI Taxonomy" id="7936"/>
    <lineage>
        <taxon>Eukaryota</taxon>
        <taxon>Metazoa</taxon>
        <taxon>Chordata</taxon>
        <taxon>Craniata</taxon>
        <taxon>Vertebrata</taxon>
        <taxon>Euteleostomi</taxon>
        <taxon>Actinopterygii</taxon>
        <taxon>Neopterygii</taxon>
        <taxon>Teleostei</taxon>
        <taxon>Anguilliformes</taxon>
        <taxon>Anguillidae</taxon>
        <taxon>Anguilla</taxon>
    </lineage>
</organism>
<protein>
    <submittedName>
        <fullName evidence="1">Uncharacterized protein</fullName>
    </submittedName>
</protein>
<sequence>MLMVKRFQKFYLEHATRSEELNSILEQ</sequence>
<evidence type="ECO:0000313" key="1">
    <source>
        <dbReference type="EMBL" id="JAH16667.1"/>
    </source>
</evidence>
<reference evidence="1" key="1">
    <citation type="submission" date="2014-11" db="EMBL/GenBank/DDBJ databases">
        <authorList>
            <person name="Amaro Gonzalez C."/>
        </authorList>
    </citation>
    <scope>NUCLEOTIDE SEQUENCE</scope>
</reference>
<dbReference type="EMBL" id="GBXM01091910">
    <property type="protein sequence ID" value="JAH16667.1"/>
    <property type="molecule type" value="Transcribed_RNA"/>
</dbReference>
<name>A0A0E9QJH6_ANGAN</name>
<reference evidence="1" key="2">
    <citation type="journal article" date="2015" name="Fish Shellfish Immunol.">
        <title>Early steps in the European eel (Anguilla anguilla)-Vibrio vulnificus interaction in the gills: Role of the RtxA13 toxin.</title>
        <authorList>
            <person name="Callol A."/>
            <person name="Pajuelo D."/>
            <person name="Ebbesson L."/>
            <person name="Teles M."/>
            <person name="MacKenzie S."/>
            <person name="Amaro C."/>
        </authorList>
    </citation>
    <scope>NUCLEOTIDE SEQUENCE</scope>
</reference>
<proteinExistence type="predicted"/>